<accession>A0A0C2YKV4</accession>
<protein>
    <submittedName>
        <fullName evidence="1">Uncharacterized protein</fullName>
    </submittedName>
</protein>
<dbReference type="Proteomes" id="UP000053424">
    <property type="component" value="Unassembled WGS sequence"/>
</dbReference>
<organism evidence="1 2">
    <name type="scientific">Hebeloma cylindrosporum</name>
    <dbReference type="NCBI Taxonomy" id="76867"/>
    <lineage>
        <taxon>Eukaryota</taxon>
        <taxon>Fungi</taxon>
        <taxon>Dikarya</taxon>
        <taxon>Basidiomycota</taxon>
        <taxon>Agaricomycotina</taxon>
        <taxon>Agaricomycetes</taxon>
        <taxon>Agaricomycetidae</taxon>
        <taxon>Agaricales</taxon>
        <taxon>Agaricineae</taxon>
        <taxon>Hymenogastraceae</taxon>
        <taxon>Hebeloma</taxon>
    </lineage>
</organism>
<evidence type="ECO:0000313" key="1">
    <source>
        <dbReference type="EMBL" id="KIM41637.1"/>
    </source>
</evidence>
<evidence type="ECO:0000313" key="2">
    <source>
        <dbReference type="Proteomes" id="UP000053424"/>
    </source>
</evidence>
<proteinExistence type="predicted"/>
<keyword evidence="2" id="KW-1185">Reference proteome</keyword>
<dbReference type="HOGENOM" id="CLU_024804_0_0_1"/>
<dbReference type="EMBL" id="KN831780">
    <property type="protein sequence ID" value="KIM41637.1"/>
    <property type="molecule type" value="Genomic_DNA"/>
</dbReference>
<gene>
    <name evidence="1" type="ORF">M413DRAFT_19035</name>
</gene>
<dbReference type="OrthoDB" id="5424209at2759"/>
<reference evidence="1 2" key="1">
    <citation type="submission" date="2014-04" db="EMBL/GenBank/DDBJ databases">
        <authorList>
            <consortium name="DOE Joint Genome Institute"/>
            <person name="Kuo A."/>
            <person name="Gay G."/>
            <person name="Dore J."/>
            <person name="Kohler A."/>
            <person name="Nagy L.G."/>
            <person name="Floudas D."/>
            <person name="Copeland A."/>
            <person name="Barry K.W."/>
            <person name="Cichocki N."/>
            <person name="Veneault-Fourrey C."/>
            <person name="LaButti K."/>
            <person name="Lindquist E.A."/>
            <person name="Lipzen A."/>
            <person name="Lundell T."/>
            <person name="Morin E."/>
            <person name="Murat C."/>
            <person name="Sun H."/>
            <person name="Tunlid A."/>
            <person name="Henrissat B."/>
            <person name="Grigoriev I.V."/>
            <person name="Hibbett D.S."/>
            <person name="Martin F."/>
            <person name="Nordberg H.P."/>
            <person name="Cantor M.N."/>
            <person name="Hua S.X."/>
        </authorList>
    </citation>
    <scope>NUCLEOTIDE SEQUENCE [LARGE SCALE GENOMIC DNA]</scope>
    <source>
        <strain evidence="2">h7</strain>
    </source>
</reference>
<sequence length="524" mass="58759">MFKIRNLSSDDLLKSHILDSYTAAITDFFGSGSLCIYKTGPVWPVVPPNAQKFIRAARPYNLEKAPIWTQILERIAALLDSLEVEANVGEAELFCNFVVVISVNPQTLAYQDAVAAAPGIIAVLEMSFGTCVSSSWDSTFNPNAELESTARLRKPFTPSLGLCIAPHDKPYYEGTGSVFVRLNSDPSDKRVFLLTCAHVHPPPEFENRVYARKNPSQPRENVILLRSGTYKESVDNIMKLIGEETKSINTWEASLGRIPAQTDDEPAGRTERRQELIDLVAKAKKITAANELHTSVTKYYTFPDARTLGFVFYCAEIGVGKVGYMYDWALIQLDVDKLEAGSFLGNKLYIGGNKTEQDWEDYMFPQLHDRRDFHVPEDLLLQLKDYVREDEFRDPQNHDIHDLKALLAVKNGRTTDTTYGRVNGLESLTREYTDHYLKVDAFEIIVLGYDTKTGKNDRFSDVGDSGAMVVDRLGRLIGQLTGGGGPTDARDKSYITPYYKLKLPIEAVFEKFDLLPVGFDFLSA</sequence>
<name>A0A0C2YKV4_HEBCY</name>
<reference evidence="2" key="2">
    <citation type="submission" date="2015-01" db="EMBL/GenBank/DDBJ databases">
        <title>Evolutionary Origins and Diversification of the Mycorrhizal Mutualists.</title>
        <authorList>
            <consortium name="DOE Joint Genome Institute"/>
            <consortium name="Mycorrhizal Genomics Consortium"/>
            <person name="Kohler A."/>
            <person name="Kuo A."/>
            <person name="Nagy L.G."/>
            <person name="Floudas D."/>
            <person name="Copeland A."/>
            <person name="Barry K.W."/>
            <person name="Cichocki N."/>
            <person name="Veneault-Fourrey C."/>
            <person name="LaButti K."/>
            <person name="Lindquist E.A."/>
            <person name="Lipzen A."/>
            <person name="Lundell T."/>
            <person name="Morin E."/>
            <person name="Murat C."/>
            <person name="Riley R."/>
            <person name="Ohm R."/>
            <person name="Sun H."/>
            <person name="Tunlid A."/>
            <person name="Henrissat B."/>
            <person name="Grigoriev I.V."/>
            <person name="Hibbett D.S."/>
            <person name="Martin F."/>
        </authorList>
    </citation>
    <scope>NUCLEOTIDE SEQUENCE [LARGE SCALE GENOMIC DNA]</scope>
    <source>
        <strain evidence="2">h7</strain>
    </source>
</reference>
<dbReference type="AlphaFoldDB" id="A0A0C2YKV4"/>